<dbReference type="GO" id="GO:0046872">
    <property type="term" value="F:metal ion binding"/>
    <property type="evidence" value="ECO:0007669"/>
    <property type="project" value="UniProtKB-UniRule"/>
</dbReference>
<reference evidence="16 17" key="1">
    <citation type="submission" date="2006-11" db="EMBL/GenBank/DDBJ databases">
        <authorList>
            <person name="Giovannoni S."/>
            <person name="Vergin K."/>
            <person name="Ferriera S."/>
            <person name="Johnson J."/>
            <person name="Kravitz S."/>
            <person name="Beeson K."/>
            <person name="Sutton G."/>
            <person name="Rogers Y.-H."/>
            <person name="Friedman R."/>
            <person name="Frazier M."/>
            <person name="Venter J.C."/>
        </authorList>
    </citation>
    <scope>NUCLEOTIDE SEQUENCE [LARGE SCALE GENOMIC DNA]</scope>
    <source>
        <strain evidence="16 17">HTCC2181</strain>
    </source>
</reference>
<comment type="similarity">
    <text evidence="3 14">Belongs to the Nth/MutY family.</text>
</comment>
<dbReference type="GO" id="GO:0035485">
    <property type="term" value="F:adenine/guanine mispair binding"/>
    <property type="evidence" value="ECO:0007669"/>
    <property type="project" value="TreeGrafter"/>
</dbReference>
<accession>A0P566</accession>
<dbReference type="GO" id="GO:0051539">
    <property type="term" value="F:4 iron, 4 sulfur cluster binding"/>
    <property type="evidence" value="ECO:0007669"/>
    <property type="project" value="UniProtKB-UniRule"/>
</dbReference>
<evidence type="ECO:0000256" key="3">
    <source>
        <dbReference type="ARBA" id="ARBA00008343"/>
    </source>
</evidence>
<dbReference type="InterPro" id="IPR023170">
    <property type="entry name" value="HhH_base_excis_C"/>
</dbReference>
<evidence type="ECO:0000313" key="17">
    <source>
        <dbReference type="Proteomes" id="UP000054262"/>
    </source>
</evidence>
<keyword evidence="7" id="KW-0479">Metal-binding</keyword>
<evidence type="ECO:0000256" key="13">
    <source>
        <dbReference type="ARBA" id="ARBA00023295"/>
    </source>
</evidence>
<dbReference type="Gene3D" id="3.90.79.10">
    <property type="entry name" value="Nucleoside Triphosphate Pyrophosphohydrolase"/>
    <property type="match status" value="1"/>
</dbReference>
<evidence type="ECO:0000256" key="4">
    <source>
        <dbReference type="ARBA" id="ARBA00012045"/>
    </source>
</evidence>
<dbReference type="Pfam" id="PF14815">
    <property type="entry name" value="NUDIX_4"/>
    <property type="match status" value="1"/>
</dbReference>
<protein>
    <recommendedName>
        <fullName evidence="5 14">Adenine DNA glycosylase</fullName>
        <ecNumber evidence="4 14">3.2.2.31</ecNumber>
    </recommendedName>
</protein>
<keyword evidence="11" id="KW-0411">Iron-sulfur</keyword>
<dbReference type="SMART" id="SM00478">
    <property type="entry name" value="ENDO3c"/>
    <property type="match status" value="1"/>
</dbReference>
<dbReference type="NCBIfam" id="TIGR01084">
    <property type="entry name" value="mutY"/>
    <property type="match status" value="1"/>
</dbReference>
<dbReference type="FunFam" id="1.10.340.30:FF:000002">
    <property type="entry name" value="Adenine DNA glycosylase"/>
    <property type="match status" value="1"/>
</dbReference>
<dbReference type="GO" id="GO:0006298">
    <property type="term" value="P:mismatch repair"/>
    <property type="evidence" value="ECO:0007669"/>
    <property type="project" value="TreeGrafter"/>
</dbReference>
<proteinExistence type="inferred from homology"/>
<comment type="cofactor">
    <cofactor evidence="14">
        <name>[4Fe-4S] cluster</name>
        <dbReference type="ChEBI" id="CHEBI:49883"/>
    </cofactor>
    <text evidence="14">Binds 1 [4Fe-4S] cluster.</text>
</comment>
<dbReference type="InterPro" id="IPR044298">
    <property type="entry name" value="MIG/MutY"/>
</dbReference>
<dbReference type="SUPFAM" id="SSF55811">
    <property type="entry name" value="Nudix"/>
    <property type="match status" value="1"/>
</dbReference>
<comment type="catalytic activity">
    <reaction evidence="1 14">
        <text>Hydrolyzes free adenine bases from 7,8-dihydro-8-oxoguanine:adenine mismatched double-stranded DNA, leaving an apurinic site.</text>
        <dbReference type="EC" id="3.2.2.31"/>
    </reaction>
</comment>
<evidence type="ECO:0000256" key="1">
    <source>
        <dbReference type="ARBA" id="ARBA00000843"/>
    </source>
</evidence>
<dbReference type="Pfam" id="PF00730">
    <property type="entry name" value="HhH-GPD"/>
    <property type="match status" value="1"/>
</dbReference>
<dbReference type="InterPro" id="IPR005760">
    <property type="entry name" value="A/G_AdeGlyc_MutY"/>
</dbReference>
<dbReference type="GO" id="GO:0032357">
    <property type="term" value="F:oxidized purine DNA binding"/>
    <property type="evidence" value="ECO:0007669"/>
    <property type="project" value="TreeGrafter"/>
</dbReference>
<name>A0P566_9PROT</name>
<dbReference type="InterPro" id="IPR003265">
    <property type="entry name" value="HhH-GPD_domain"/>
</dbReference>
<evidence type="ECO:0000256" key="6">
    <source>
        <dbReference type="ARBA" id="ARBA00022485"/>
    </source>
</evidence>
<keyword evidence="12" id="KW-0234">DNA repair</keyword>
<dbReference type="PANTHER" id="PTHR42944">
    <property type="entry name" value="ADENINE DNA GLYCOSYLASE"/>
    <property type="match status" value="1"/>
</dbReference>
<evidence type="ECO:0000256" key="7">
    <source>
        <dbReference type="ARBA" id="ARBA00022723"/>
    </source>
</evidence>
<evidence type="ECO:0000259" key="15">
    <source>
        <dbReference type="SMART" id="SM00478"/>
    </source>
</evidence>
<evidence type="ECO:0000256" key="12">
    <source>
        <dbReference type="ARBA" id="ARBA00023204"/>
    </source>
</evidence>
<keyword evidence="8 14" id="KW-0227">DNA damage</keyword>
<comment type="caution">
    <text evidence="16">The sequence shown here is derived from an EMBL/GenBank/DDBJ whole genome shotgun (WGS) entry which is preliminary data.</text>
</comment>
<dbReference type="SUPFAM" id="SSF48150">
    <property type="entry name" value="DNA-glycosylase"/>
    <property type="match status" value="1"/>
</dbReference>
<dbReference type="EMBL" id="AAUX01000001">
    <property type="protein sequence ID" value="EAV46676.1"/>
    <property type="molecule type" value="Genomic_DNA"/>
</dbReference>
<dbReference type="InterPro" id="IPR029119">
    <property type="entry name" value="MutY_C"/>
</dbReference>
<dbReference type="InterPro" id="IPR011257">
    <property type="entry name" value="DNA_glycosylase"/>
</dbReference>
<keyword evidence="10 14" id="KW-0408">Iron</keyword>
<keyword evidence="13 14" id="KW-0326">Glycosidase</keyword>
<dbReference type="InterPro" id="IPR015797">
    <property type="entry name" value="NUDIX_hydrolase-like_dom_sf"/>
</dbReference>
<dbReference type="GO" id="GO:0006284">
    <property type="term" value="P:base-excision repair"/>
    <property type="evidence" value="ECO:0007669"/>
    <property type="project" value="UniProtKB-UniRule"/>
</dbReference>
<evidence type="ECO:0000256" key="9">
    <source>
        <dbReference type="ARBA" id="ARBA00022801"/>
    </source>
</evidence>
<dbReference type="CDD" id="cd03431">
    <property type="entry name" value="NUDIX_DNA_Glycosylase_C-MutY"/>
    <property type="match status" value="1"/>
</dbReference>
<evidence type="ECO:0000256" key="14">
    <source>
        <dbReference type="RuleBase" id="RU365096"/>
    </source>
</evidence>
<dbReference type="GO" id="GO:0000701">
    <property type="term" value="F:purine-specific mismatch base pair DNA N-glycosylase activity"/>
    <property type="evidence" value="ECO:0007669"/>
    <property type="project" value="UniProtKB-EC"/>
</dbReference>
<dbReference type="Gene3D" id="1.10.340.30">
    <property type="entry name" value="Hypothetical protein, domain 2"/>
    <property type="match status" value="1"/>
</dbReference>
<evidence type="ECO:0000256" key="10">
    <source>
        <dbReference type="ARBA" id="ARBA00023004"/>
    </source>
</evidence>
<dbReference type="CDD" id="cd00056">
    <property type="entry name" value="ENDO3c"/>
    <property type="match status" value="1"/>
</dbReference>
<dbReference type="PANTHER" id="PTHR42944:SF1">
    <property type="entry name" value="ADENINE DNA GLYCOSYLASE"/>
    <property type="match status" value="1"/>
</dbReference>
<dbReference type="InterPro" id="IPR004036">
    <property type="entry name" value="Endonuclease-III-like_CS2"/>
</dbReference>
<dbReference type="AlphaFoldDB" id="A0P566"/>
<keyword evidence="6" id="KW-0004">4Fe-4S</keyword>
<dbReference type="GO" id="GO:0034039">
    <property type="term" value="F:8-oxo-7,8-dihydroguanine DNA N-glycosylase activity"/>
    <property type="evidence" value="ECO:0007669"/>
    <property type="project" value="TreeGrafter"/>
</dbReference>
<organism evidence="16 17">
    <name type="scientific">Methylophilales bacterium HTCC2181</name>
    <dbReference type="NCBI Taxonomy" id="383631"/>
    <lineage>
        <taxon>Bacteria</taxon>
        <taxon>Pseudomonadati</taxon>
        <taxon>Pseudomonadota</taxon>
        <taxon>Betaproteobacteria</taxon>
        <taxon>Nitrosomonadales</taxon>
        <taxon>OM43 clade</taxon>
    </lineage>
</organism>
<evidence type="ECO:0000256" key="2">
    <source>
        <dbReference type="ARBA" id="ARBA00002933"/>
    </source>
</evidence>
<comment type="function">
    <text evidence="2">Adenine glycosylase active on G-A mispairs. MutY also corrects error-prone DNA synthesis past GO lesions which are due to the oxidatively damaged form of guanine: 7,8-dihydro-8-oxoguanine (8-oxo-dGTP).</text>
</comment>
<keyword evidence="9" id="KW-0378">Hydrolase</keyword>
<evidence type="ECO:0000256" key="11">
    <source>
        <dbReference type="ARBA" id="ARBA00023014"/>
    </source>
</evidence>
<keyword evidence="17" id="KW-1185">Reference proteome</keyword>
<dbReference type="Pfam" id="PF00633">
    <property type="entry name" value="HHH"/>
    <property type="match status" value="1"/>
</dbReference>
<dbReference type="EC" id="3.2.2.31" evidence="4 14"/>
<dbReference type="Gene3D" id="1.10.1670.10">
    <property type="entry name" value="Helix-hairpin-Helix base-excision DNA repair enzymes (C-terminal)"/>
    <property type="match status" value="1"/>
</dbReference>
<evidence type="ECO:0000313" key="16">
    <source>
        <dbReference type="EMBL" id="EAV46676.1"/>
    </source>
</evidence>
<evidence type="ECO:0000256" key="8">
    <source>
        <dbReference type="ARBA" id="ARBA00022763"/>
    </source>
</evidence>
<evidence type="ECO:0000256" key="5">
    <source>
        <dbReference type="ARBA" id="ARBA00022023"/>
    </source>
</evidence>
<dbReference type="InterPro" id="IPR000445">
    <property type="entry name" value="HhH_motif"/>
</dbReference>
<dbReference type="OrthoDB" id="9802365at2"/>
<dbReference type="Proteomes" id="UP000054262">
    <property type="component" value="Unassembled WGS sequence"/>
</dbReference>
<sequence length="343" mass="39374">MQYIAEKVITWHKSSGRHDLPWQKINDPYLIWISEIMLQQTQVSSVIPYYQRFIKTFPTVEKLAFADHDVVMKHWSGLGYYRRAKFIMQTAKIIVQQYQSKFPDSVEKLLSLPGIGKSTAGAICAFAFGGIEPIMDANVKRVFCRFYGIMEWPGKAQTQKYLWSLAEQNLPSNNIQIYTQALMDLGATLCKGSQPVCSQCPLQLKCVSFKSNLCHVIPAKKPKKTLITKQVNVLIVEANNQILFQKRSDSSVWEGLWSTPEIQDFSYTKKWIKDVLGLTKFNVVKQGAHLAIFSHYKLQLNYNHILLTETFSHQQLKDFLWIDRPKIGGEGIPTPIKKLLQNI</sequence>
<gene>
    <name evidence="16" type="ORF">MB2181_01345</name>
</gene>
<feature type="domain" description="HhH-GPD" evidence="15">
    <location>
        <begin position="37"/>
        <end position="188"/>
    </location>
</feature>
<dbReference type="PROSITE" id="PS01155">
    <property type="entry name" value="ENDONUCLEASE_III_2"/>
    <property type="match status" value="1"/>
</dbReference>